<dbReference type="HOGENOM" id="CLU_795313_0_0_1"/>
<evidence type="ECO:0000256" key="9">
    <source>
        <dbReference type="ARBA" id="ARBA00069061"/>
    </source>
</evidence>
<dbReference type="SUPFAM" id="SSF55961">
    <property type="entry name" value="Bet v1-like"/>
    <property type="match status" value="1"/>
</dbReference>
<keyword evidence="7" id="KW-0446">Lipid-binding</keyword>
<dbReference type="Pfam" id="PF01852">
    <property type="entry name" value="START"/>
    <property type="match status" value="1"/>
</dbReference>
<evidence type="ECO:0000256" key="11">
    <source>
        <dbReference type="ARBA" id="ARBA00079049"/>
    </source>
</evidence>
<dbReference type="InParanoid" id="B3S3G6"/>
<keyword evidence="15" id="KW-1185">Reference proteome</keyword>
<dbReference type="PANTHER" id="PTHR19308">
    <property type="entry name" value="PHOSPHATIDYLCHOLINE TRANSFER PROTEIN"/>
    <property type="match status" value="1"/>
</dbReference>
<dbReference type="PANTHER" id="PTHR19308:SF8">
    <property type="entry name" value="STAR-RELATED LIPID TRANSFER PROTEIN 7, MITOCHONDRIAL"/>
    <property type="match status" value="1"/>
</dbReference>
<organism evidence="14 15">
    <name type="scientific">Trichoplax adhaerens</name>
    <name type="common">Trichoplax reptans</name>
    <dbReference type="NCBI Taxonomy" id="10228"/>
    <lineage>
        <taxon>Eukaryota</taxon>
        <taxon>Metazoa</taxon>
        <taxon>Placozoa</taxon>
        <taxon>Uniplacotomia</taxon>
        <taxon>Trichoplacea</taxon>
        <taxon>Trichoplacidae</taxon>
        <taxon>Trichoplax</taxon>
    </lineage>
</organism>
<dbReference type="Gene3D" id="3.30.530.20">
    <property type="match status" value="1"/>
</dbReference>
<evidence type="ECO:0000256" key="5">
    <source>
        <dbReference type="ARBA" id="ARBA00022990"/>
    </source>
</evidence>
<dbReference type="InterPro" id="IPR051213">
    <property type="entry name" value="START_lipid_transfer"/>
</dbReference>
<keyword evidence="2" id="KW-0813">Transport</keyword>
<comment type="subunit">
    <text evidence="8">Interacts with ACOT13/THEM2.</text>
</comment>
<dbReference type="RefSeq" id="XP_002114832.1">
    <property type="nucleotide sequence ID" value="XM_002114796.1"/>
</dbReference>
<reference evidence="14 15" key="1">
    <citation type="journal article" date="2008" name="Nature">
        <title>The Trichoplax genome and the nature of placozoans.</title>
        <authorList>
            <person name="Srivastava M."/>
            <person name="Begovic E."/>
            <person name="Chapman J."/>
            <person name="Putnam N.H."/>
            <person name="Hellsten U."/>
            <person name="Kawashima T."/>
            <person name="Kuo A."/>
            <person name="Mitros T."/>
            <person name="Salamov A."/>
            <person name="Carpenter M.L."/>
            <person name="Signorovitch A.Y."/>
            <person name="Moreno M.A."/>
            <person name="Kamm K."/>
            <person name="Grimwood J."/>
            <person name="Schmutz J."/>
            <person name="Shapiro H."/>
            <person name="Grigoriev I.V."/>
            <person name="Buss L.W."/>
            <person name="Schierwater B."/>
            <person name="Dellaporta S.L."/>
            <person name="Rokhsar D.S."/>
        </authorList>
    </citation>
    <scope>NUCLEOTIDE SEQUENCE [LARGE SCALE GENOMIC DNA]</scope>
    <source>
        <strain evidence="14 15">Grell-BS-1999</strain>
    </source>
</reference>
<sequence length="349" mass="41022">MLILTGIKYCSQVKHWIVPILPSSTRLANVGQLTRALSACFALKSYDSHTNSLINNIQMPSFPSMHSVTTWWKYMFISHMHKRYRCHSDQGQAYKQLDPTAKYQHRQDDKRDKTRAKSRRRGYALFAAAAGLFSWDEYRISDEELRRIEATTRSEWHAFYTKKNDENDQEDWEIVMDQGDFKIWRKAVPGTSIYQYKVIGTYKDISANQFYTTQRDLEYRKQWDTHVVKLEVHDRDPEGTSELVYWESHYPFPLSNRDYVYVRRGMVDESTNTMTILSKSVSHPDFEETATIVRGSSYNSMMIIKPHTKFNKPGLDYLLIYFDDPKGYIPSYCLNWAASSVCNQSIDYD</sequence>
<dbReference type="InterPro" id="IPR002913">
    <property type="entry name" value="START_lipid-bd_dom"/>
</dbReference>
<dbReference type="InterPro" id="IPR023393">
    <property type="entry name" value="START-like_dom_sf"/>
</dbReference>
<evidence type="ECO:0000256" key="10">
    <source>
        <dbReference type="ARBA" id="ARBA00077188"/>
    </source>
</evidence>
<evidence type="ECO:0000313" key="15">
    <source>
        <dbReference type="Proteomes" id="UP000009022"/>
    </source>
</evidence>
<comment type="subcellular location">
    <subcellularLocation>
        <location evidence="1">Cytoplasm</location>
    </subcellularLocation>
</comment>
<name>B3S3G6_TRIAD</name>
<dbReference type="GeneID" id="6756044"/>
<keyword evidence="3" id="KW-0963">Cytoplasm</keyword>
<dbReference type="Proteomes" id="UP000009022">
    <property type="component" value="Unassembled WGS sequence"/>
</dbReference>
<proteinExistence type="predicted"/>
<evidence type="ECO:0000256" key="2">
    <source>
        <dbReference type="ARBA" id="ARBA00022448"/>
    </source>
</evidence>
<dbReference type="eggNOG" id="KOG2761">
    <property type="taxonomic scope" value="Eukaryota"/>
</dbReference>
<dbReference type="GO" id="GO:0006869">
    <property type="term" value="P:lipid transport"/>
    <property type="evidence" value="ECO:0007669"/>
    <property type="project" value="UniProtKB-KW"/>
</dbReference>
<dbReference type="STRING" id="10228.B3S3G6"/>
<dbReference type="PROSITE" id="PS50848">
    <property type="entry name" value="START"/>
    <property type="match status" value="1"/>
</dbReference>
<evidence type="ECO:0000256" key="7">
    <source>
        <dbReference type="ARBA" id="ARBA00023121"/>
    </source>
</evidence>
<dbReference type="PhylomeDB" id="B3S3G6"/>
<dbReference type="AlphaFoldDB" id="B3S3G6"/>
<evidence type="ECO:0000256" key="8">
    <source>
        <dbReference type="ARBA" id="ARBA00063535"/>
    </source>
</evidence>
<dbReference type="KEGG" id="tad:TRIADDRAFT_58714"/>
<protein>
    <recommendedName>
        <fullName evidence="9">Phosphatidylcholine transfer protein</fullName>
    </recommendedName>
    <alternativeName>
        <fullName evidence="11">START domain-containing protein 2</fullName>
    </alternativeName>
    <alternativeName>
        <fullName evidence="10">StAR-related lipid transfer protein 2</fullName>
    </alternativeName>
</protein>
<accession>B3S3G6</accession>
<keyword evidence="4" id="KW-0597">Phosphoprotein</keyword>
<dbReference type="FunFam" id="3.30.530.20:FF:000017">
    <property type="entry name" value="Phosphatidylcholine transfer protein, putative"/>
    <property type="match status" value="1"/>
</dbReference>
<keyword evidence="5" id="KW-0007">Acetylation</keyword>
<dbReference type="GO" id="GO:0008289">
    <property type="term" value="F:lipid binding"/>
    <property type="evidence" value="ECO:0007669"/>
    <property type="project" value="UniProtKB-KW"/>
</dbReference>
<dbReference type="SMART" id="SM00234">
    <property type="entry name" value="START"/>
    <property type="match status" value="1"/>
</dbReference>
<dbReference type="GO" id="GO:0005829">
    <property type="term" value="C:cytosol"/>
    <property type="evidence" value="ECO:0007669"/>
    <property type="project" value="UniProtKB-ARBA"/>
</dbReference>
<dbReference type="CTD" id="6756044"/>
<evidence type="ECO:0000256" key="4">
    <source>
        <dbReference type="ARBA" id="ARBA00022553"/>
    </source>
</evidence>
<gene>
    <name evidence="14" type="ORF">TRIADDRAFT_58714</name>
</gene>
<feature type="domain" description="START" evidence="13">
    <location>
        <begin position="168"/>
        <end position="349"/>
    </location>
</feature>
<evidence type="ECO:0000256" key="12">
    <source>
        <dbReference type="SAM" id="MobiDB-lite"/>
    </source>
</evidence>
<feature type="region of interest" description="Disordered" evidence="12">
    <location>
        <begin position="97"/>
        <end position="116"/>
    </location>
</feature>
<evidence type="ECO:0000256" key="1">
    <source>
        <dbReference type="ARBA" id="ARBA00004496"/>
    </source>
</evidence>
<keyword evidence="6" id="KW-0445">Lipid transport</keyword>
<dbReference type="OrthoDB" id="1295045at2759"/>
<evidence type="ECO:0000256" key="3">
    <source>
        <dbReference type="ARBA" id="ARBA00022490"/>
    </source>
</evidence>
<dbReference type="EMBL" id="DS985248">
    <property type="protein sequence ID" value="EDV22966.1"/>
    <property type="molecule type" value="Genomic_DNA"/>
</dbReference>
<evidence type="ECO:0000256" key="6">
    <source>
        <dbReference type="ARBA" id="ARBA00023055"/>
    </source>
</evidence>
<evidence type="ECO:0000259" key="13">
    <source>
        <dbReference type="PROSITE" id="PS50848"/>
    </source>
</evidence>
<evidence type="ECO:0000313" key="14">
    <source>
        <dbReference type="EMBL" id="EDV22966.1"/>
    </source>
</evidence>